<dbReference type="InterPro" id="IPR034154">
    <property type="entry name" value="TOPRIM_DnaG/twinkle"/>
</dbReference>
<dbReference type="AlphaFoldDB" id="A0A098GHC0"/>
<dbReference type="EMBL" id="LN614830">
    <property type="protein sequence ID" value="CEG61859.1"/>
    <property type="molecule type" value="Genomic_DNA"/>
</dbReference>
<dbReference type="Proteomes" id="UP000182998">
    <property type="component" value="Unassembled WGS sequence"/>
</dbReference>
<dbReference type="STRING" id="451.B6N58_03245"/>
<evidence type="ECO:0000313" key="4">
    <source>
        <dbReference type="Proteomes" id="UP000032414"/>
    </source>
</evidence>
<keyword evidence="5" id="KW-1185">Reference proteome</keyword>
<dbReference type="KEGG" id="tmc:LMI_2598"/>
<reference evidence="2" key="2">
    <citation type="submission" date="2014-09" db="EMBL/GenBank/DDBJ databases">
        <authorList>
            <person name="GOMEZ-VALERO Laura"/>
        </authorList>
    </citation>
    <scope>NUCLEOTIDE SEQUENCE</scope>
    <source>
        <strain evidence="2">ATCC33218</strain>
    </source>
</reference>
<sequence>MDFNQIIPEFQAELLANGITPPNEIIADGKLHRFHIEGDKSGSKNGWYVLHLGGVPCGIYGSWKKGGYLKWSYKKQGYMGASERKQQVERIKSSCKMRQKMQVKEQLQAALHAEHLWIGYSKADLNHPYLLKKRILPFYARQYGKEIVLPVIDFDRKIWSLQYINEHGAKRFLSNGAIKEHFIPVRYYPAYDKKILICEGFATGATLAEKNPTYCVIAACNAGNLKAVATTIRYCLPNVELIICADDDRLTPNNPGLTKGRDAAIASGALLSKPIWPQGVPTSLKDFNDLSCWLAAHHGGVACLS</sequence>
<proteinExistence type="predicted"/>
<evidence type="ECO:0000313" key="5">
    <source>
        <dbReference type="Proteomes" id="UP000182998"/>
    </source>
</evidence>
<dbReference type="Pfam" id="PF13362">
    <property type="entry name" value="Toprim_3"/>
    <property type="match status" value="1"/>
</dbReference>
<name>A0A098GHC0_LEGMI</name>
<dbReference type="EMBL" id="FMVN01000005">
    <property type="protein sequence ID" value="SCY25664.1"/>
    <property type="molecule type" value="Genomic_DNA"/>
</dbReference>
<dbReference type="CDD" id="cd01029">
    <property type="entry name" value="TOPRIM_primases"/>
    <property type="match status" value="1"/>
</dbReference>
<evidence type="ECO:0000313" key="3">
    <source>
        <dbReference type="EMBL" id="SCY25664.1"/>
    </source>
</evidence>
<reference evidence="3 5" key="3">
    <citation type="submission" date="2016-10" db="EMBL/GenBank/DDBJ databases">
        <authorList>
            <person name="Varghese N."/>
            <person name="Submissions S."/>
        </authorList>
    </citation>
    <scope>NUCLEOTIDE SEQUENCE [LARGE SCALE GENOMIC DNA]</scope>
    <source>
        <strain evidence="3 5">ATCC 33218</strain>
    </source>
</reference>
<organism evidence="2 4">
    <name type="scientific">Legionella micdadei</name>
    <name type="common">Tatlockia micdadei</name>
    <dbReference type="NCBI Taxonomy" id="451"/>
    <lineage>
        <taxon>Bacteria</taxon>
        <taxon>Pseudomonadati</taxon>
        <taxon>Pseudomonadota</taxon>
        <taxon>Gammaproteobacteria</taxon>
        <taxon>Legionellales</taxon>
        <taxon>Legionellaceae</taxon>
        <taxon>Legionella</taxon>
    </lineage>
</organism>
<dbReference type="Proteomes" id="UP000032414">
    <property type="component" value="Chromosome I"/>
</dbReference>
<dbReference type="HOGENOM" id="CLU_034830_1_0_6"/>
<protein>
    <submittedName>
        <fullName evidence="3">DNA primase/helicase</fullName>
    </submittedName>
    <submittedName>
        <fullName evidence="2">TOPRIM domain-containing protein</fullName>
    </submittedName>
</protein>
<evidence type="ECO:0000313" key="2">
    <source>
        <dbReference type="EMBL" id="CEG61859.1"/>
    </source>
</evidence>
<dbReference type="RefSeq" id="WP_045100027.1">
    <property type="nucleotide sequence ID" value="NZ_CP020614.1"/>
</dbReference>
<dbReference type="InterPro" id="IPR006171">
    <property type="entry name" value="TOPRIM_dom"/>
</dbReference>
<reference evidence="4" key="1">
    <citation type="submission" date="2014-09" db="EMBL/GenBank/DDBJ databases">
        <authorList>
            <person name="Gomez-Valero L."/>
        </authorList>
    </citation>
    <scope>NUCLEOTIDE SEQUENCE [LARGE SCALE GENOMIC DNA]</scope>
    <source>
        <strain evidence="4">ATCC33218</strain>
    </source>
</reference>
<accession>A0A098GHC0</accession>
<evidence type="ECO:0000259" key="1">
    <source>
        <dbReference type="Pfam" id="PF13362"/>
    </source>
</evidence>
<dbReference type="OrthoDB" id="9763644at2"/>
<gene>
    <name evidence="2" type="ORF">LMI_2598</name>
    <name evidence="3" type="ORF">SAMN02982997_01231</name>
</gene>
<dbReference type="PATRIC" id="fig|451.8.peg.2661"/>
<feature type="domain" description="Toprim" evidence="1">
    <location>
        <begin position="195"/>
        <end position="266"/>
    </location>
</feature>